<sequence length="314" mass="35017">MPLALMALIYLHSNHCIHRDIKGHNILLTEDAHVKLVDFGVSSHLAATLGRRNTSVGTPYWMAPEVIACEQQLDSSYDARCDVWSVGITAIELAEGDPPLSELHPMRALFQIPRNPPPSLGHPEDYSPHLSDFISECLVKDLEQRPFIRELLEHPLLKRGGVVAEKVRRELRLEITRQRAEGRAHRQPEVTTKHGKLKSDRKSKPQPMYMDDLAALDILSETPDDGEIGGLNPGKTYLIIRVRMGMGENTLINSHTPVSPYNNPVSPNHTPVSPYNNPVSPNHTPVSPYNNPISPYPTLVLPYHTPVSSNHTPV</sequence>
<dbReference type="PANTHER" id="PTHR46256">
    <property type="entry name" value="AGAP011099-PA"/>
    <property type="match status" value="1"/>
</dbReference>
<evidence type="ECO:0000256" key="1">
    <source>
        <dbReference type="ARBA" id="ARBA00004245"/>
    </source>
</evidence>
<evidence type="ECO:0000256" key="2">
    <source>
        <dbReference type="ARBA" id="ARBA00004316"/>
    </source>
</evidence>
<evidence type="ECO:0000256" key="8">
    <source>
        <dbReference type="SAM" id="MobiDB-lite"/>
    </source>
</evidence>
<reference evidence="10" key="1">
    <citation type="submission" date="2020-11" db="EMBL/GenBank/DDBJ databases">
        <authorList>
            <person name="Tran Van P."/>
        </authorList>
    </citation>
    <scope>NUCLEOTIDE SEQUENCE</scope>
</reference>
<evidence type="ECO:0000256" key="3">
    <source>
        <dbReference type="ARBA" id="ARBA00022490"/>
    </source>
</evidence>
<dbReference type="AlphaFoldDB" id="A0A7R9JV13"/>
<dbReference type="GO" id="GO:0030832">
    <property type="term" value="P:regulation of actin filament length"/>
    <property type="evidence" value="ECO:0007669"/>
    <property type="project" value="TreeGrafter"/>
</dbReference>
<name>A0A7R9JV13_TIMGE</name>
<comment type="subcellular location">
    <subcellularLocation>
        <location evidence="2">Cell projection</location>
    </subcellularLocation>
    <subcellularLocation>
        <location evidence="1">Cytoplasm</location>
        <location evidence="1">Cytoskeleton</location>
    </subcellularLocation>
</comment>
<dbReference type="GO" id="GO:0005856">
    <property type="term" value="C:cytoskeleton"/>
    <property type="evidence" value="ECO:0007669"/>
    <property type="project" value="UniProtKB-SubCell"/>
</dbReference>
<dbReference type="EMBL" id="OE840286">
    <property type="protein sequence ID" value="CAD7590003.1"/>
    <property type="molecule type" value="Genomic_DNA"/>
</dbReference>
<dbReference type="Gene3D" id="1.10.510.10">
    <property type="entry name" value="Transferase(Phosphotransferase) domain 1"/>
    <property type="match status" value="1"/>
</dbReference>
<dbReference type="InterPro" id="IPR011009">
    <property type="entry name" value="Kinase-like_dom_sf"/>
</dbReference>
<feature type="compositionally biased region" description="Basic and acidic residues" evidence="8">
    <location>
        <begin position="178"/>
        <end position="203"/>
    </location>
</feature>
<keyword evidence="6" id="KW-0206">Cytoskeleton</keyword>
<feature type="domain" description="Protein kinase" evidence="9">
    <location>
        <begin position="1"/>
        <end position="157"/>
    </location>
</feature>
<keyword evidence="5" id="KW-0009">Actin-binding</keyword>
<evidence type="ECO:0000259" key="9">
    <source>
        <dbReference type="PROSITE" id="PS50011"/>
    </source>
</evidence>
<dbReference type="PROSITE" id="PS50011">
    <property type="entry name" value="PROTEIN_KINASE_DOM"/>
    <property type="match status" value="1"/>
</dbReference>
<dbReference type="GO" id="GO:0042995">
    <property type="term" value="C:cell projection"/>
    <property type="evidence" value="ECO:0007669"/>
    <property type="project" value="UniProtKB-SubCell"/>
</dbReference>
<organism evidence="10">
    <name type="scientific">Timema genevievae</name>
    <name type="common">Walking stick</name>
    <dbReference type="NCBI Taxonomy" id="629358"/>
    <lineage>
        <taxon>Eukaryota</taxon>
        <taxon>Metazoa</taxon>
        <taxon>Ecdysozoa</taxon>
        <taxon>Arthropoda</taxon>
        <taxon>Hexapoda</taxon>
        <taxon>Insecta</taxon>
        <taxon>Pterygota</taxon>
        <taxon>Neoptera</taxon>
        <taxon>Polyneoptera</taxon>
        <taxon>Phasmatodea</taxon>
        <taxon>Timematodea</taxon>
        <taxon>Timematoidea</taxon>
        <taxon>Timematidae</taxon>
        <taxon>Timema</taxon>
    </lineage>
</organism>
<dbReference type="SMART" id="SM00220">
    <property type="entry name" value="S_TKc"/>
    <property type="match status" value="1"/>
</dbReference>
<dbReference type="GO" id="GO:0003779">
    <property type="term" value="F:actin binding"/>
    <property type="evidence" value="ECO:0007669"/>
    <property type="project" value="UniProtKB-KW"/>
</dbReference>
<dbReference type="InterPro" id="IPR052409">
    <property type="entry name" value="Myosin-III_kinase_activity"/>
</dbReference>
<evidence type="ECO:0000256" key="6">
    <source>
        <dbReference type="ARBA" id="ARBA00023212"/>
    </source>
</evidence>
<dbReference type="PROSITE" id="PS00108">
    <property type="entry name" value="PROTEIN_KINASE_ST"/>
    <property type="match status" value="1"/>
</dbReference>
<evidence type="ECO:0000256" key="5">
    <source>
        <dbReference type="ARBA" id="ARBA00023203"/>
    </source>
</evidence>
<keyword evidence="3" id="KW-0963">Cytoplasm</keyword>
<dbReference type="GO" id="GO:0000146">
    <property type="term" value="F:microfilament motor activity"/>
    <property type="evidence" value="ECO:0007669"/>
    <property type="project" value="TreeGrafter"/>
</dbReference>
<dbReference type="GO" id="GO:0004674">
    <property type="term" value="F:protein serine/threonine kinase activity"/>
    <property type="evidence" value="ECO:0007669"/>
    <property type="project" value="TreeGrafter"/>
</dbReference>
<evidence type="ECO:0000256" key="7">
    <source>
        <dbReference type="ARBA" id="ARBA00023273"/>
    </source>
</evidence>
<keyword evidence="4" id="KW-0677">Repeat</keyword>
<protein>
    <recommendedName>
        <fullName evidence="9">Protein kinase domain-containing protein</fullName>
    </recommendedName>
</protein>
<accession>A0A7R9JV13</accession>
<dbReference type="SUPFAM" id="SSF56112">
    <property type="entry name" value="Protein kinase-like (PK-like)"/>
    <property type="match status" value="1"/>
</dbReference>
<proteinExistence type="predicted"/>
<evidence type="ECO:0000313" key="10">
    <source>
        <dbReference type="EMBL" id="CAD7590003.1"/>
    </source>
</evidence>
<feature type="region of interest" description="Disordered" evidence="8">
    <location>
        <begin position="178"/>
        <end position="207"/>
    </location>
</feature>
<keyword evidence="7" id="KW-0966">Cell projection</keyword>
<evidence type="ECO:0000256" key="4">
    <source>
        <dbReference type="ARBA" id="ARBA00022737"/>
    </source>
</evidence>
<dbReference type="PANTHER" id="PTHR46256:SF3">
    <property type="entry name" value="MYOSIN MOTOR DOMAIN-CONTAINING PROTEIN"/>
    <property type="match status" value="1"/>
</dbReference>
<dbReference type="InterPro" id="IPR008271">
    <property type="entry name" value="Ser/Thr_kinase_AS"/>
</dbReference>
<gene>
    <name evidence="10" type="ORF">TGEB3V08_LOCUS3889</name>
</gene>
<dbReference type="GO" id="GO:0005524">
    <property type="term" value="F:ATP binding"/>
    <property type="evidence" value="ECO:0007669"/>
    <property type="project" value="InterPro"/>
</dbReference>
<dbReference type="InterPro" id="IPR000719">
    <property type="entry name" value="Prot_kinase_dom"/>
</dbReference>
<dbReference type="Pfam" id="PF00069">
    <property type="entry name" value="Pkinase"/>
    <property type="match status" value="1"/>
</dbReference>